<keyword evidence="2" id="KW-1185">Reference proteome</keyword>
<dbReference type="EMBL" id="JAJGAK010000003">
    <property type="protein sequence ID" value="MCC8364083.1"/>
    <property type="molecule type" value="Genomic_DNA"/>
</dbReference>
<proteinExistence type="predicted"/>
<name>A0ABS8JKF5_9GAMM</name>
<organism evidence="1 2">
    <name type="scientific">Noviluteimonas lactosilytica</name>
    <dbReference type="NCBI Taxonomy" id="2888523"/>
    <lineage>
        <taxon>Bacteria</taxon>
        <taxon>Pseudomonadati</taxon>
        <taxon>Pseudomonadota</taxon>
        <taxon>Gammaproteobacteria</taxon>
        <taxon>Lysobacterales</taxon>
        <taxon>Lysobacteraceae</taxon>
        <taxon>Noviluteimonas</taxon>
    </lineage>
</organism>
<sequence>MTRLAWIAVLASVVTLGCARERERVFIEGELALLEEPYPMGYPSSRPMPNRLIRKLHDEEVEVLDTFTDKEFLVSEVRTREGVEGYVVCCSTGVPFEQFPTTGNDKDR</sequence>
<evidence type="ECO:0000313" key="2">
    <source>
        <dbReference type="Proteomes" id="UP001165293"/>
    </source>
</evidence>
<accession>A0ABS8JKF5</accession>
<dbReference type="Proteomes" id="UP001165293">
    <property type="component" value="Unassembled WGS sequence"/>
</dbReference>
<dbReference type="PROSITE" id="PS51257">
    <property type="entry name" value="PROKAR_LIPOPROTEIN"/>
    <property type="match status" value="1"/>
</dbReference>
<dbReference type="RefSeq" id="WP_230527870.1">
    <property type="nucleotide sequence ID" value="NZ_JAJGAK010000003.1"/>
</dbReference>
<gene>
    <name evidence="1" type="ORF">LK996_13475</name>
</gene>
<comment type="caution">
    <text evidence="1">The sequence shown here is derived from an EMBL/GenBank/DDBJ whole genome shotgun (WGS) entry which is preliminary data.</text>
</comment>
<evidence type="ECO:0008006" key="3">
    <source>
        <dbReference type="Google" id="ProtNLM"/>
    </source>
</evidence>
<reference evidence="1" key="1">
    <citation type="submission" date="2021-10" db="EMBL/GenBank/DDBJ databases">
        <authorList>
            <person name="Lyu M."/>
            <person name="Wang X."/>
            <person name="Meng X."/>
            <person name="Xu K."/>
        </authorList>
    </citation>
    <scope>NUCLEOTIDE SEQUENCE</scope>
    <source>
        <strain evidence="1">A6</strain>
    </source>
</reference>
<protein>
    <recommendedName>
        <fullName evidence="3">SH3 domain-containing protein</fullName>
    </recommendedName>
</protein>
<evidence type="ECO:0000313" key="1">
    <source>
        <dbReference type="EMBL" id="MCC8364083.1"/>
    </source>
</evidence>